<dbReference type="CDD" id="cd00084">
    <property type="entry name" value="HMG-box_SF"/>
    <property type="match status" value="1"/>
</dbReference>
<reference evidence="2" key="1">
    <citation type="submission" date="2017-02" db="UniProtKB">
        <authorList>
            <consortium name="WormBaseParasite"/>
        </authorList>
    </citation>
    <scope>IDENTIFICATION</scope>
</reference>
<feature type="compositionally biased region" description="Polar residues" evidence="1">
    <location>
        <begin position="1"/>
        <end position="22"/>
    </location>
</feature>
<accession>A0A0R3X8G2</accession>
<dbReference type="WBParaSite" id="TTAC_0000983701-mRNA-1">
    <property type="protein sequence ID" value="TTAC_0000983701-mRNA-1"/>
    <property type="gene ID" value="TTAC_0000983701"/>
</dbReference>
<feature type="region of interest" description="Disordered" evidence="1">
    <location>
        <begin position="1"/>
        <end position="26"/>
    </location>
</feature>
<feature type="region of interest" description="Disordered" evidence="1">
    <location>
        <begin position="79"/>
        <end position="149"/>
    </location>
</feature>
<name>A0A0R3X8G2_HYDTA</name>
<evidence type="ECO:0000256" key="1">
    <source>
        <dbReference type="SAM" id="MobiDB-lite"/>
    </source>
</evidence>
<dbReference type="AlphaFoldDB" id="A0A0R3X8G2"/>
<proteinExistence type="predicted"/>
<protein>
    <submittedName>
        <fullName evidence="2">HMG box domain-containing protein</fullName>
    </submittedName>
</protein>
<sequence>LQDSTGTPHQSETPTASQSNAQLHRGTIPIYRRGYGAVRSRGVTPRPLVWEDGRLRQIEVPEHSHNNLPFPGAVVGRGGIFPPSSLPPLSSSVSPATGGEGTEGGMEIRSSLLRGRGRTRRTSRQRGRGKSSTPLSSSRPSWQREGGTPAFRMPEINAVWFPDLPSPRKRPVLPTDPSLPPFSLSAEDPIPPNSVLFPALESDQANGNASGPLSKKMKSSGVDDLDIETLKSYRRLNGYTLFTLAMKKKYGVSNDDGGQDQKSQNRRWQALWSTLPERDRQQWRVRARRMQKAVEAAPEKNLAAEAKRVNELRRAETQLTRSETSKYSLMDLAAHFQLLSDVFASAADLMGEYRGPVLLEEVTSALLDALLTCLIPLIAIASEVESLAGAPDKATVCSGLSSLAHIFPNF</sequence>
<organism evidence="2">
    <name type="scientific">Hydatigena taeniaeformis</name>
    <name type="common">Feline tapeworm</name>
    <name type="synonym">Taenia taeniaeformis</name>
    <dbReference type="NCBI Taxonomy" id="6205"/>
    <lineage>
        <taxon>Eukaryota</taxon>
        <taxon>Metazoa</taxon>
        <taxon>Spiralia</taxon>
        <taxon>Lophotrochozoa</taxon>
        <taxon>Platyhelminthes</taxon>
        <taxon>Cestoda</taxon>
        <taxon>Eucestoda</taxon>
        <taxon>Cyclophyllidea</taxon>
        <taxon>Taeniidae</taxon>
        <taxon>Hydatigera</taxon>
    </lineage>
</organism>
<feature type="compositionally biased region" description="Low complexity" evidence="1">
    <location>
        <begin position="87"/>
        <end position="97"/>
    </location>
</feature>
<dbReference type="STRING" id="6205.A0A0R3X8G2"/>
<feature type="compositionally biased region" description="Low complexity" evidence="1">
    <location>
        <begin position="130"/>
        <end position="141"/>
    </location>
</feature>
<evidence type="ECO:0000313" key="2">
    <source>
        <dbReference type="WBParaSite" id="TTAC_0000983701-mRNA-1"/>
    </source>
</evidence>
<feature type="compositionally biased region" description="Basic residues" evidence="1">
    <location>
        <begin position="115"/>
        <end position="129"/>
    </location>
</feature>